<protein>
    <submittedName>
        <fullName evidence="1">Phage regulatory protein CII (CP76)</fullName>
    </submittedName>
</protein>
<proteinExistence type="predicted"/>
<accession>A0A1H8IU95</accession>
<organism evidence="1 2">
    <name type="scientific">Nitrosospira multiformis</name>
    <dbReference type="NCBI Taxonomy" id="1231"/>
    <lineage>
        <taxon>Bacteria</taxon>
        <taxon>Pseudomonadati</taxon>
        <taxon>Pseudomonadota</taxon>
        <taxon>Betaproteobacteria</taxon>
        <taxon>Nitrosomonadales</taxon>
        <taxon>Nitrosomonadaceae</taxon>
        <taxon>Nitrosospira</taxon>
    </lineage>
</organism>
<dbReference type="EMBL" id="FOCT01000006">
    <property type="protein sequence ID" value="SEN72032.1"/>
    <property type="molecule type" value="Genomic_DNA"/>
</dbReference>
<evidence type="ECO:0000313" key="1">
    <source>
        <dbReference type="EMBL" id="SEN72032.1"/>
    </source>
</evidence>
<gene>
    <name evidence="1" type="ORF">SAMN05216404_106184</name>
</gene>
<dbReference type="GO" id="GO:0003677">
    <property type="term" value="F:DNA binding"/>
    <property type="evidence" value="ECO:0007669"/>
    <property type="project" value="InterPro"/>
</dbReference>
<name>A0A1H8IU95_9PROT</name>
<dbReference type="RefSeq" id="WP_074746369.1">
    <property type="nucleotide sequence ID" value="NZ_FOCT01000006.1"/>
</dbReference>
<dbReference type="AlphaFoldDB" id="A0A1H8IU95"/>
<evidence type="ECO:0000313" key="2">
    <source>
        <dbReference type="Proteomes" id="UP000183898"/>
    </source>
</evidence>
<dbReference type="InterPro" id="IPR009679">
    <property type="entry name" value="Phage_186_CII-like"/>
</dbReference>
<sequence length="146" mass="15943">MSIKDVLYRAVHAYPGGVAALAARMGKNPNTLQSKINPNLGTHHTTAEELEQIQTFTNTDEIAKYLAAQRGMICIPVVRHEGASDTEILDLVIQMNTAESGFLSEMQRALADGGVCEKEMAVIRNKAHEHMAAIAELVSRIEGMVR</sequence>
<reference evidence="1 2" key="1">
    <citation type="submission" date="2016-10" db="EMBL/GenBank/DDBJ databases">
        <authorList>
            <person name="de Groot N.N."/>
        </authorList>
    </citation>
    <scope>NUCLEOTIDE SEQUENCE [LARGE SCALE GENOMIC DNA]</scope>
    <source>
        <strain evidence="1 2">Nl18</strain>
    </source>
</reference>
<dbReference type="Proteomes" id="UP000183898">
    <property type="component" value="Unassembled WGS sequence"/>
</dbReference>
<dbReference type="Pfam" id="PF06892">
    <property type="entry name" value="Phage_CP76"/>
    <property type="match status" value="1"/>
</dbReference>